<evidence type="ECO:0000313" key="1">
    <source>
        <dbReference type="EMBL" id="OBR41040.1"/>
    </source>
</evidence>
<dbReference type="OrthoDB" id="882541at2"/>
<gene>
    <name evidence="1" type="ORF">A9200_14560</name>
</gene>
<dbReference type="Proteomes" id="UP000092164">
    <property type="component" value="Unassembled WGS sequence"/>
</dbReference>
<reference evidence="2" key="1">
    <citation type="submission" date="2016-06" db="EMBL/GenBank/DDBJ databases">
        <authorList>
            <person name="Zhan P."/>
        </authorList>
    </citation>
    <scope>NUCLEOTIDE SEQUENCE [LARGE SCALE GENOMIC DNA]</scope>
    <source>
        <strain evidence="2">T28</strain>
    </source>
</reference>
<name>A0A1B7ZD50_9FLAO</name>
<dbReference type="EMBL" id="LZFP01000004">
    <property type="protein sequence ID" value="OBR41040.1"/>
    <property type="molecule type" value="Genomic_DNA"/>
</dbReference>
<sequence length="98" mass="11321">MPNLDKGIEIVYLNGRKIESEYNAEFISAALYGLKHYNKFPHLMKIRNGQVIDKSVNNPFYGVLNMNKSQTELLNVINQFFEPNVEKTLPNKASYEKP</sequence>
<keyword evidence="2" id="KW-1185">Reference proteome</keyword>
<proteinExistence type="predicted"/>
<dbReference type="RefSeq" id="WP_068483162.1">
    <property type="nucleotide sequence ID" value="NZ_CP018760.1"/>
</dbReference>
<dbReference type="AlphaFoldDB" id="A0A1B7ZD50"/>
<dbReference type="KEGG" id="mart:BTR34_16385"/>
<organism evidence="1 2">
    <name type="scientific">Maribacter hydrothermalis</name>
    <dbReference type="NCBI Taxonomy" id="1836467"/>
    <lineage>
        <taxon>Bacteria</taxon>
        <taxon>Pseudomonadati</taxon>
        <taxon>Bacteroidota</taxon>
        <taxon>Flavobacteriia</taxon>
        <taxon>Flavobacteriales</taxon>
        <taxon>Flavobacteriaceae</taxon>
        <taxon>Maribacter</taxon>
    </lineage>
</organism>
<comment type="caution">
    <text evidence="1">The sequence shown here is derived from an EMBL/GenBank/DDBJ whole genome shotgun (WGS) entry which is preliminary data.</text>
</comment>
<accession>A0A1B7ZD50</accession>
<evidence type="ECO:0000313" key="2">
    <source>
        <dbReference type="Proteomes" id="UP000092164"/>
    </source>
</evidence>
<protein>
    <submittedName>
        <fullName evidence="1">Uncharacterized protein</fullName>
    </submittedName>
</protein>